<evidence type="ECO:0000256" key="4">
    <source>
        <dbReference type="ARBA" id="ARBA00022970"/>
    </source>
</evidence>
<accession>A0A0K9F4G7</accession>
<dbReference type="GO" id="GO:0005886">
    <property type="term" value="C:plasma membrane"/>
    <property type="evidence" value="ECO:0007669"/>
    <property type="project" value="UniProtKB-SubCell"/>
</dbReference>
<feature type="transmembrane region" description="Helical" evidence="7">
    <location>
        <begin position="436"/>
        <end position="454"/>
    </location>
</feature>
<evidence type="ECO:0000256" key="6">
    <source>
        <dbReference type="ARBA" id="ARBA00023136"/>
    </source>
</evidence>
<dbReference type="OrthoDB" id="9780162at2"/>
<dbReference type="PANTHER" id="PTHR43495:SF5">
    <property type="entry name" value="GAMMA-AMINOBUTYRIC ACID PERMEASE"/>
    <property type="match status" value="1"/>
</dbReference>
<feature type="transmembrane region" description="Helical" evidence="7">
    <location>
        <begin position="288"/>
        <end position="317"/>
    </location>
</feature>
<dbReference type="RefSeq" id="WP_049668402.1">
    <property type="nucleotide sequence ID" value="NZ_LFXJ01000010.1"/>
</dbReference>
<organism evidence="9 10">
    <name type="scientific">Lysinibacillus xylanilyticus</name>
    <dbReference type="NCBI Taxonomy" id="582475"/>
    <lineage>
        <taxon>Bacteria</taxon>
        <taxon>Bacillati</taxon>
        <taxon>Bacillota</taxon>
        <taxon>Bacilli</taxon>
        <taxon>Bacillales</taxon>
        <taxon>Bacillaceae</taxon>
        <taxon>Lysinibacillus</taxon>
    </lineage>
</organism>
<dbReference type="Pfam" id="PF00324">
    <property type="entry name" value="AA_permease"/>
    <property type="match status" value="1"/>
</dbReference>
<dbReference type="InterPro" id="IPR004841">
    <property type="entry name" value="AA-permease/SLC12A_dom"/>
</dbReference>
<feature type="transmembrane region" description="Helical" evidence="7">
    <location>
        <begin position="53"/>
        <end position="78"/>
    </location>
</feature>
<dbReference type="PANTHER" id="PTHR43495">
    <property type="entry name" value="GABA PERMEASE"/>
    <property type="match status" value="1"/>
</dbReference>
<dbReference type="PIRSF" id="PIRSF006060">
    <property type="entry name" value="AA_transporter"/>
    <property type="match status" value="1"/>
</dbReference>
<feature type="transmembrane region" description="Helical" evidence="7">
    <location>
        <begin position="160"/>
        <end position="183"/>
    </location>
</feature>
<dbReference type="GO" id="GO:0006865">
    <property type="term" value="P:amino acid transport"/>
    <property type="evidence" value="ECO:0007669"/>
    <property type="project" value="UniProtKB-KW"/>
</dbReference>
<keyword evidence="3 7" id="KW-0812">Transmembrane</keyword>
<evidence type="ECO:0000256" key="1">
    <source>
        <dbReference type="ARBA" id="ARBA00004651"/>
    </source>
</evidence>
<feature type="domain" description="Amino acid permease/ SLC12A" evidence="8">
    <location>
        <begin position="21"/>
        <end position="437"/>
    </location>
</feature>
<comment type="caution">
    <text evidence="9">The sequence shown here is derived from an EMBL/GenBank/DDBJ whole genome shotgun (WGS) entry which is preliminary data.</text>
</comment>
<name>A0A0K9F4G7_9BACI</name>
<feature type="transmembrane region" description="Helical" evidence="7">
    <location>
        <begin position="337"/>
        <end position="358"/>
    </location>
</feature>
<dbReference type="Gene3D" id="1.20.1740.10">
    <property type="entry name" value="Amino acid/polyamine transporter I"/>
    <property type="match status" value="1"/>
</dbReference>
<evidence type="ECO:0000256" key="7">
    <source>
        <dbReference type="SAM" id="Phobius"/>
    </source>
</evidence>
<dbReference type="GO" id="GO:0055085">
    <property type="term" value="P:transmembrane transport"/>
    <property type="evidence" value="ECO:0007669"/>
    <property type="project" value="InterPro"/>
</dbReference>
<keyword evidence="4" id="KW-0029">Amino-acid transport</keyword>
<feature type="transmembrane region" description="Helical" evidence="7">
    <location>
        <begin position="99"/>
        <end position="124"/>
    </location>
</feature>
<evidence type="ECO:0000259" key="8">
    <source>
        <dbReference type="Pfam" id="PF00324"/>
    </source>
</evidence>
<evidence type="ECO:0000256" key="2">
    <source>
        <dbReference type="ARBA" id="ARBA00022448"/>
    </source>
</evidence>
<feature type="transmembrane region" description="Helical" evidence="7">
    <location>
        <begin position="130"/>
        <end position="148"/>
    </location>
</feature>
<dbReference type="AlphaFoldDB" id="A0A0K9F4G7"/>
<evidence type="ECO:0000313" key="10">
    <source>
        <dbReference type="Proteomes" id="UP000037326"/>
    </source>
</evidence>
<evidence type="ECO:0000256" key="5">
    <source>
        <dbReference type="ARBA" id="ARBA00022989"/>
    </source>
</evidence>
<evidence type="ECO:0000313" key="9">
    <source>
        <dbReference type="EMBL" id="KMY29499.1"/>
    </source>
</evidence>
<evidence type="ECO:0000256" key="3">
    <source>
        <dbReference type="ARBA" id="ARBA00022692"/>
    </source>
</evidence>
<dbReference type="PROSITE" id="PS00218">
    <property type="entry name" value="AMINO_ACID_PERMEASE_1"/>
    <property type="match status" value="1"/>
</dbReference>
<feature type="transmembrane region" description="Helical" evidence="7">
    <location>
        <begin position="409"/>
        <end position="430"/>
    </location>
</feature>
<dbReference type="InterPro" id="IPR004840">
    <property type="entry name" value="Amino_acid_permease_CS"/>
</dbReference>
<sequence>MLSKGEQRHDNQLNRSMKSRHLLMLSLGGVIGTGLFLNVGYTINQAGPGGALIGYLFGGLILYMVMNCLGELAVYMPVTGSFQTYATRFIGPSAGFSLGWMYFVGSAATAGVEFTAAGILMQHWFPNVPIWIWCAVFMVLLFTLNALTTRGFAEAEFWFASIKVIAVIAFIVIGVAAIFGLIPLADRPTPHFTNLAPSGLFPAGIAIIFVTMMNVIFSYQGSELVGIAAGETENPEKNIPRAIKTILFRIIVFYIASIIVLSAIFPSSELGLLESPFVTLMKLAGVPYAAGIMNFVILTAILSVGNSCLYASTRLLWSMSKEGMAPKLFGRLTKNKVPLNALIFTMLFSLLSLLTSVMEADAVFVLLMSIAGISVTISWMGICASQLMFRYRYVKAGGDVAELKFKTPFYPLIPVFCIVFCMLILVFLAFDPTQRVGLLYGIGFFIACMIFYKLKLSKTNTVSSEFEIKNEESLDIH</sequence>
<protein>
    <submittedName>
        <fullName evidence="9">Amino acid transporter</fullName>
    </submittedName>
</protein>
<keyword evidence="6 7" id="KW-0472">Membrane</keyword>
<dbReference type="PATRIC" id="fig|582475.4.peg.3206"/>
<comment type="subcellular location">
    <subcellularLocation>
        <location evidence="1">Cell membrane</location>
        <topology evidence="1">Multi-pass membrane protein</topology>
    </subcellularLocation>
</comment>
<reference evidence="10" key="1">
    <citation type="submission" date="2015-07" db="EMBL/GenBank/DDBJ databases">
        <authorList>
            <consortium name="Consortium for Microbial Forensics and Genomics (microFORGE)"/>
            <person name="Knight B.M."/>
            <person name="Roberts D.P."/>
            <person name="Lin D."/>
            <person name="Hari K."/>
            <person name="Fletcher J."/>
            <person name="Melcher U."/>
            <person name="Blagden T."/>
            <person name="Winegar R.A."/>
        </authorList>
    </citation>
    <scope>NUCLEOTIDE SEQUENCE [LARGE SCALE GENOMIC DNA]</scope>
    <source>
        <strain evidence="10">DSM 23493</strain>
    </source>
</reference>
<feature type="transmembrane region" description="Helical" evidence="7">
    <location>
        <begin position="195"/>
        <end position="217"/>
    </location>
</feature>
<feature type="transmembrane region" description="Helical" evidence="7">
    <location>
        <begin position="21"/>
        <end position="41"/>
    </location>
</feature>
<feature type="transmembrane region" description="Helical" evidence="7">
    <location>
        <begin position="246"/>
        <end position="268"/>
    </location>
</feature>
<dbReference type="Proteomes" id="UP000037326">
    <property type="component" value="Unassembled WGS sequence"/>
</dbReference>
<dbReference type="EMBL" id="LFXJ01000010">
    <property type="protein sequence ID" value="KMY29499.1"/>
    <property type="molecule type" value="Genomic_DNA"/>
</dbReference>
<proteinExistence type="predicted"/>
<dbReference type="GeneID" id="96600609"/>
<keyword evidence="2" id="KW-0813">Transport</keyword>
<keyword evidence="5 7" id="KW-1133">Transmembrane helix</keyword>
<dbReference type="FunFam" id="1.20.1740.10:FF:000001">
    <property type="entry name" value="Amino acid permease"/>
    <property type="match status" value="1"/>
</dbReference>
<feature type="transmembrane region" description="Helical" evidence="7">
    <location>
        <begin position="364"/>
        <end position="389"/>
    </location>
</feature>
<gene>
    <name evidence="9" type="ORF">ACZ11_20590</name>
</gene>